<evidence type="ECO:0000256" key="2">
    <source>
        <dbReference type="ARBA" id="ARBA00022729"/>
    </source>
</evidence>
<dbReference type="Gene3D" id="3.40.190.170">
    <property type="entry name" value="Bacterial extracellular solute-binding protein, family 7"/>
    <property type="match status" value="1"/>
</dbReference>
<evidence type="ECO:0000313" key="5">
    <source>
        <dbReference type="Proteomes" id="UP000193307"/>
    </source>
</evidence>
<dbReference type="Proteomes" id="UP000193307">
    <property type="component" value="Unassembled WGS sequence"/>
</dbReference>
<sequence>MAKLSYSTRVDETYLGDIMSKLLTALLASSVLLAGGASAQTTLRIQTHQSPESTSGQLVKEFVNQVEAMSNGSLDIEMFYSSAIVASAETFSAASNGVLDCDMTNPSYQTGINPAYQFAADTMGGYDTPVEFLTWISYGGGREAMNELYHASGMEFVGSYLGGQESMNSSKPLNGIEDLKGWKFRSPPGMETEIFAELGSAPVVMDFTEIFTALETGIIDGADASTLANNVGLGIYDVVKHTTYPGFHSMSSDHLACNKTVWDGLDPAQQMILKTAMDSLALNLMMRTTVENGEALTQLPELGVTFYDWSAEDRAAFRKAAISRWDIWGAKTPEAQVMVDSHKAFLARIGLGPQAE</sequence>
<dbReference type="PANTHER" id="PTHR33376">
    <property type="match status" value="1"/>
</dbReference>
<name>A0A1Y5SFJ4_9RHOB</name>
<accession>A0A1Y5SFJ4</accession>
<keyword evidence="5" id="KW-1185">Reference proteome</keyword>
<dbReference type="GO" id="GO:0042597">
    <property type="term" value="C:periplasmic space"/>
    <property type="evidence" value="ECO:0007669"/>
    <property type="project" value="UniProtKB-SubCell"/>
</dbReference>
<dbReference type="EMBL" id="FWFW01000004">
    <property type="protein sequence ID" value="SLN37950.1"/>
    <property type="molecule type" value="Genomic_DNA"/>
</dbReference>
<gene>
    <name evidence="4" type="ORF">PAM7971_01678</name>
</gene>
<organism evidence="4 5">
    <name type="scientific">Pacificibacter marinus</name>
    <dbReference type="NCBI Taxonomy" id="658057"/>
    <lineage>
        <taxon>Bacteria</taxon>
        <taxon>Pseudomonadati</taxon>
        <taxon>Pseudomonadota</taxon>
        <taxon>Alphaproteobacteria</taxon>
        <taxon>Rhodobacterales</taxon>
        <taxon>Roseobacteraceae</taxon>
        <taxon>Pacificibacter</taxon>
    </lineage>
</organism>
<evidence type="ECO:0000256" key="1">
    <source>
        <dbReference type="ARBA" id="ARBA00004418"/>
    </source>
</evidence>
<comment type="subcellular location">
    <subcellularLocation>
        <location evidence="1">Periplasm</location>
    </subcellularLocation>
</comment>
<reference evidence="4 5" key="1">
    <citation type="submission" date="2017-03" db="EMBL/GenBank/DDBJ databases">
        <authorList>
            <person name="Afonso C.L."/>
            <person name="Miller P.J."/>
            <person name="Scott M.A."/>
            <person name="Spackman E."/>
            <person name="Goraichik I."/>
            <person name="Dimitrov K.M."/>
            <person name="Suarez D.L."/>
            <person name="Swayne D.E."/>
        </authorList>
    </citation>
    <scope>NUCLEOTIDE SEQUENCE [LARGE SCALE GENOMIC DNA]</scope>
    <source>
        <strain evidence="4 5">CECT 7971</strain>
    </source>
</reference>
<dbReference type="STRING" id="658057.SAMN04488032_103125"/>
<dbReference type="NCBIfam" id="NF037995">
    <property type="entry name" value="TRAP_S1"/>
    <property type="match status" value="1"/>
</dbReference>
<protein>
    <submittedName>
        <fullName evidence="4">Lactate-binding periplasmic protein</fullName>
    </submittedName>
</protein>
<proteinExistence type="predicted"/>
<evidence type="ECO:0000256" key="3">
    <source>
        <dbReference type="ARBA" id="ARBA00022764"/>
    </source>
</evidence>
<dbReference type="AlphaFoldDB" id="A0A1Y5SFJ4"/>
<dbReference type="InterPro" id="IPR038404">
    <property type="entry name" value="TRAP_DctP_sf"/>
</dbReference>
<keyword evidence="3" id="KW-0574">Periplasm</keyword>
<keyword evidence="2" id="KW-0732">Signal</keyword>
<dbReference type="PANTHER" id="PTHR33376:SF5">
    <property type="entry name" value="EXTRACYTOPLASMIC SOLUTE RECEPTOR PROTEIN"/>
    <property type="match status" value="1"/>
</dbReference>
<evidence type="ECO:0000313" key="4">
    <source>
        <dbReference type="EMBL" id="SLN37950.1"/>
    </source>
</evidence>
<dbReference type="Pfam" id="PF03480">
    <property type="entry name" value="DctP"/>
    <property type="match status" value="1"/>
</dbReference>
<dbReference type="InterPro" id="IPR018389">
    <property type="entry name" value="DctP_fam"/>
</dbReference>
<dbReference type="CDD" id="cd13604">
    <property type="entry name" value="PBP2_TRAP_ketoacid_lactate_like"/>
    <property type="match status" value="1"/>
</dbReference>
<dbReference type="GO" id="GO:0055085">
    <property type="term" value="P:transmembrane transport"/>
    <property type="evidence" value="ECO:0007669"/>
    <property type="project" value="InterPro"/>
</dbReference>